<dbReference type="InterPro" id="IPR038501">
    <property type="entry name" value="Spore_GerAC_C_sf"/>
</dbReference>
<comment type="subcellular location">
    <subcellularLocation>
        <location evidence="1">Membrane</location>
        <topology evidence="1">Lipid-anchor</topology>
    </subcellularLocation>
</comment>
<dbReference type="GO" id="GO:0016020">
    <property type="term" value="C:membrane"/>
    <property type="evidence" value="ECO:0007669"/>
    <property type="project" value="UniProtKB-SubCell"/>
</dbReference>
<evidence type="ECO:0000313" key="10">
    <source>
        <dbReference type="EMBL" id="NBI28454.1"/>
    </source>
</evidence>
<feature type="domain" description="Spore germination protein N-terminal" evidence="9">
    <location>
        <begin position="24"/>
        <end position="203"/>
    </location>
</feature>
<evidence type="ECO:0000259" key="9">
    <source>
        <dbReference type="Pfam" id="PF25198"/>
    </source>
</evidence>
<dbReference type="PROSITE" id="PS51257">
    <property type="entry name" value="PROKAR_LIPOPROTEIN"/>
    <property type="match status" value="1"/>
</dbReference>
<keyword evidence="3" id="KW-0309">Germination</keyword>
<accession>A0A6N9Q245</accession>
<keyword evidence="11" id="KW-1185">Reference proteome</keyword>
<dbReference type="PANTHER" id="PTHR35789:SF1">
    <property type="entry name" value="SPORE GERMINATION PROTEIN B3"/>
    <property type="match status" value="1"/>
</dbReference>
<evidence type="ECO:0000256" key="7">
    <source>
        <dbReference type="ARBA" id="ARBA00023288"/>
    </source>
</evidence>
<keyword evidence="4" id="KW-0732">Signal</keyword>
<evidence type="ECO:0000256" key="6">
    <source>
        <dbReference type="ARBA" id="ARBA00023139"/>
    </source>
</evidence>
<comment type="similarity">
    <text evidence="2">Belongs to the GerABKC lipoprotein family.</text>
</comment>
<sequence length="381" mass="43694">MRIMLKKTIFMLTIIILLTGCWNSDEVDRMLYAHALGVNEKDGLFEIHVQFVIFGGRGAQGQEAGGGSLIPTVKKGTGKTIEEALFDLYKTVPEKVFWGHLSAIIFTENLMEQKGKVNEVIEKFIRYPKTRYTIWVYSTNAEALDEVLNEGTFKDMNLSPIFGRLGDPKNNYEQSSLIKPINLIDMLIELDEPSYTSAIPYIQLLGGSKNKHLRFDSVSVLYTRNEFKGILREAEIDGFRWLHPDIINNNLLIEDKNKKPIASIIIDKLKVDIIPETKNENVTFLIKIKTKAYVGELFQNINQEQLTEKAKEEIKKQILTTYKRGLDLEADVYRLTETLYRKDLKKWREITSKDKLPLTESSLKIDIDLLIKSSSILELTP</sequence>
<evidence type="ECO:0000256" key="2">
    <source>
        <dbReference type="ARBA" id="ARBA00007886"/>
    </source>
</evidence>
<dbReference type="AlphaFoldDB" id="A0A6N9Q245"/>
<feature type="domain" description="Spore germination GerAC-like C-terminal" evidence="8">
    <location>
        <begin position="224"/>
        <end position="371"/>
    </location>
</feature>
<comment type="caution">
    <text evidence="10">The sequence shown here is derived from an EMBL/GenBank/DDBJ whole genome shotgun (WGS) entry which is preliminary data.</text>
</comment>
<keyword evidence="7" id="KW-0449">Lipoprotein</keyword>
<dbReference type="NCBIfam" id="TIGR02887">
    <property type="entry name" value="spore_ger_x_C"/>
    <property type="match status" value="1"/>
</dbReference>
<evidence type="ECO:0000313" key="11">
    <source>
        <dbReference type="Proteomes" id="UP000448943"/>
    </source>
</evidence>
<evidence type="ECO:0000256" key="3">
    <source>
        <dbReference type="ARBA" id="ARBA00022544"/>
    </source>
</evidence>
<dbReference type="Proteomes" id="UP000448943">
    <property type="component" value="Unassembled WGS sequence"/>
</dbReference>
<keyword evidence="6" id="KW-0564">Palmitate</keyword>
<dbReference type="EMBL" id="SIJB01000014">
    <property type="protein sequence ID" value="NBI28454.1"/>
    <property type="molecule type" value="Genomic_DNA"/>
</dbReference>
<dbReference type="InterPro" id="IPR008844">
    <property type="entry name" value="Spore_GerAC-like"/>
</dbReference>
<dbReference type="Pfam" id="PF25198">
    <property type="entry name" value="Spore_GerAC_N"/>
    <property type="match status" value="1"/>
</dbReference>
<dbReference type="InterPro" id="IPR046953">
    <property type="entry name" value="Spore_GerAC-like_C"/>
</dbReference>
<name>A0A6N9Q245_9BACL</name>
<proteinExistence type="inferred from homology"/>
<dbReference type="PANTHER" id="PTHR35789">
    <property type="entry name" value="SPORE GERMINATION PROTEIN B3"/>
    <property type="match status" value="1"/>
</dbReference>
<dbReference type="Gene3D" id="3.30.300.210">
    <property type="entry name" value="Nutrient germinant receptor protein C, domain 3"/>
    <property type="match status" value="1"/>
</dbReference>
<evidence type="ECO:0000256" key="1">
    <source>
        <dbReference type="ARBA" id="ARBA00004635"/>
    </source>
</evidence>
<evidence type="ECO:0000256" key="4">
    <source>
        <dbReference type="ARBA" id="ARBA00022729"/>
    </source>
</evidence>
<evidence type="ECO:0000259" key="8">
    <source>
        <dbReference type="Pfam" id="PF05504"/>
    </source>
</evidence>
<dbReference type="InterPro" id="IPR057336">
    <property type="entry name" value="GerAC_N"/>
</dbReference>
<organism evidence="10 11">
    <name type="scientific">Chengkuizengella marina</name>
    <dbReference type="NCBI Taxonomy" id="2507566"/>
    <lineage>
        <taxon>Bacteria</taxon>
        <taxon>Bacillati</taxon>
        <taxon>Bacillota</taxon>
        <taxon>Bacilli</taxon>
        <taxon>Bacillales</taxon>
        <taxon>Paenibacillaceae</taxon>
        <taxon>Chengkuizengella</taxon>
    </lineage>
</organism>
<keyword evidence="5" id="KW-0472">Membrane</keyword>
<dbReference type="Pfam" id="PF05504">
    <property type="entry name" value="Spore_GerAC"/>
    <property type="match status" value="1"/>
</dbReference>
<gene>
    <name evidence="10" type="ORF">ERL59_05750</name>
</gene>
<reference evidence="10 11" key="1">
    <citation type="submission" date="2019-01" db="EMBL/GenBank/DDBJ databases">
        <title>Chengkuizengella sp. nov., isolated from deep-sea sediment of East Pacific Ocean.</title>
        <authorList>
            <person name="Yang J."/>
            <person name="Lai Q."/>
            <person name="Shao Z."/>
        </authorList>
    </citation>
    <scope>NUCLEOTIDE SEQUENCE [LARGE SCALE GENOMIC DNA]</scope>
    <source>
        <strain evidence="10 11">YPA3-1-1</strain>
    </source>
</reference>
<evidence type="ECO:0000256" key="5">
    <source>
        <dbReference type="ARBA" id="ARBA00023136"/>
    </source>
</evidence>
<dbReference type="GO" id="GO:0009847">
    <property type="term" value="P:spore germination"/>
    <property type="evidence" value="ECO:0007669"/>
    <property type="project" value="InterPro"/>
</dbReference>
<protein>
    <submittedName>
        <fullName evidence="10">Ger(X)C family spore germination protein</fullName>
    </submittedName>
</protein>